<dbReference type="RefSeq" id="WP_229908333.1">
    <property type="nucleotide sequence ID" value="NZ_BNAY01000016.1"/>
</dbReference>
<evidence type="ECO:0000256" key="2">
    <source>
        <dbReference type="ARBA" id="ARBA00022692"/>
    </source>
</evidence>
<comment type="caution">
    <text evidence="5">The sequence shown here is derived from an EMBL/GenBank/DDBJ whole genome shotgun (WGS) entry which is preliminary data.</text>
</comment>
<dbReference type="EMBL" id="BNAY01000016">
    <property type="protein sequence ID" value="GHH37849.1"/>
    <property type="molecule type" value="Genomic_DNA"/>
</dbReference>
<evidence type="ECO:0000313" key="5">
    <source>
        <dbReference type="EMBL" id="GHH37849.1"/>
    </source>
</evidence>
<keyword evidence="3" id="KW-1133">Transmembrane helix</keyword>
<dbReference type="Proteomes" id="UP000635387">
    <property type="component" value="Unassembled WGS sequence"/>
</dbReference>
<comment type="subcellular location">
    <subcellularLocation>
        <location evidence="1">Membrane</location>
        <topology evidence="1">Multi-pass membrane protein</topology>
    </subcellularLocation>
</comment>
<evidence type="ECO:0000313" key="6">
    <source>
        <dbReference type="Proteomes" id="UP000635387"/>
    </source>
</evidence>
<keyword evidence="2" id="KW-0812">Transmembrane</keyword>
<evidence type="ECO:0000256" key="4">
    <source>
        <dbReference type="ARBA" id="ARBA00023136"/>
    </source>
</evidence>
<dbReference type="InterPro" id="IPR037294">
    <property type="entry name" value="ABC_BtuC-like"/>
</dbReference>
<organism evidence="5 6">
    <name type="scientific">Amycolatopsis oliviviridis</name>
    <dbReference type="NCBI Taxonomy" id="1471590"/>
    <lineage>
        <taxon>Bacteria</taxon>
        <taxon>Bacillati</taxon>
        <taxon>Actinomycetota</taxon>
        <taxon>Actinomycetes</taxon>
        <taxon>Pseudonocardiales</taxon>
        <taxon>Pseudonocardiaceae</taxon>
        <taxon>Amycolatopsis</taxon>
    </lineage>
</organism>
<dbReference type="Gene3D" id="1.10.3470.10">
    <property type="entry name" value="ABC transporter involved in vitamin B12 uptake, BtuC"/>
    <property type="match status" value="1"/>
</dbReference>
<keyword evidence="4" id="KW-0472">Membrane</keyword>
<keyword evidence="6" id="KW-1185">Reference proteome</keyword>
<sequence>MIRSDLALAFVVVIVHDLRMPRTMLGVCVGVALGLAGALTRNPPP</sequence>
<accession>A0ABQ3MBS0</accession>
<proteinExistence type="predicted"/>
<evidence type="ECO:0000256" key="1">
    <source>
        <dbReference type="ARBA" id="ARBA00004141"/>
    </source>
</evidence>
<dbReference type="SUPFAM" id="SSF81345">
    <property type="entry name" value="ABC transporter involved in vitamin B12 uptake, BtuC"/>
    <property type="match status" value="1"/>
</dbReference>
<evidence type="ECO:0000256" key="3">
    <source>
        <dbReference type="ARBA" id="ARBA00022989"/>
    </source>
</evidence>
<protein>
    <submittedName>
        <fullName evidence="5">Uncharacterized protein</fullName>
    </submittedName>
</protein>
<reference evidence="6" key="1">
    <citation type="journal article" date="2019" name="Int. J. Syst. Evol. Microbiol.">
        <title>The Global Catalogue of Microorganisms (GCM) 10K type strain sequencing project: providing services to taxonomists for standard genome sequencing and annotation.</title>
        <authorList>
            <consortium name="The Broad Institute Genomics Platform"/>
            <consortium name="The Broad Institute Genome Sequencing Center for Infectious Disease"/>
            <person name="Wu L."/>
            <person name="Ma J."/>
        </authorList>
    </citation>
    <scope>NUCLEOTIDE SEQUENCE [LARGE SCALE GENOMIC DNA]</scope>
    <source>
        <strain evidence="6">CGMCC 4.7683</strain>
    </source>
</reference>
<name>A0ABQ3MBS0_9PSEU</name>
<gene>
    <name evidence="5" type="ORF">GCM10017790_82850</name>
</gene>